<dbReference type="Proteomes" id="UP000056109">
    <property type="component" value="Chromosome I"/>
</dbReference>
<dbReference type="PATRIC" id="fig|446692.3.peg.3793"/>
<proteinExistence type="predicted"/>
<protein>
    <submittedName>
        <fullName evidence="2">Response regulator receiver modulated GAF sensor protein</fullName>
    </submittedName>
</protein>
<accession>A0A0U5EYF3</accession>
<keyword evidence="3" id="KW-1185">Reference proteome</keyword>
<reference evidence="3" key="1">
    <citation type="submission" date="2014-09" db="EMBL/GenBank/DDBJ databases">
        <authorList>
            <person name="Illeghems K.G."/>
        </authorList>
    </citation>
    <scope>NUCLEOTIDE SEQUENCE [LARGE SCALE GENOMIC DNA]</scope>
    <source>
        <strain evidence="3">108B</strain>
    </source>
</reference>
<organism evidence="2 3">
    <name type="scientific">Acetobacter senegalensis</name>
    <dbReference type="NCBI Taxonomy" id="446692"/>
    <lineage>
        <taxon>Bacteria</taxon>
        <taxon>Pseudomonadati</taxon>
        <taxon>Pseudomonadota</taxon>
        <taxon>Alphaproteobacteria</taxon>
        <taxon>Acetobacterales</taxon>
        <taxon>Acetobacteraceae</taxon>
        <taxon>Acetobacter</taxon>
    </lineage>
</organism>
<dbReference type="AlphaFoldDB" id="A0A0U5EYF3"/>
<dbReference type="Pfam" id="PF08446">
    <property type="entry name" value="PAS_2"/>
    <property type="match status" value="1"/>
</dbReference>
<dbReference type="EMBL" id="LN606600">
    <property type="protein sequence ID" value="CEF42794.1"/>
    <property type="molecule type" value="Genomic_DNA"/>
</dbReference>
<dbReference type="InterPro" id="IPR035965">
    <property type="entry name" value="PAS-like_dom_sf"/>
</dbReference>
<evidence type="ECO:0000259" key="1">
    <source>
        <dbReference type="Pfam" id="PF08446"/>
    </source>
</evidence>
<dbReference type="SUPFAM" id="SSF55785">
    <property type="entry name" value="PYP-like sensor domain (PAS domain)"/>
    <property type="match status" value="1"/>
</dbReference>
<dbReference type="Gene3D" id="3.30.450.20">
    <property type="entry name" value="PAS domain"/>
    <property type="match status" value="1"/>
</dbReference>
<sequence length="111" mass="12246">MLSKASYMVEFGKADLTSCDKEPIHIPGSIQPHGCLFSCDRDTFMLRRVSANAAGMLGLEHMRPGDMLSELLGREAVHEIRNALTNSLSLKRPAYLFDVEITPAVYPYCGA</sequence>
<name>A0A0U5EYF3_9PROT</name>
<dbReference type="GO" id="GO:0006355">
    <property type="term" value="P:regulation of DNA-templated transcription"/>
    <property type="evidence" value="ECO:0007669"/>
    <property type="project" value="InterPro"/>
</dbReference>
<dbReference type="KEGG" id="asz:ASN_3569"/>
<feature type="domain" description="PAS fold-2" evidence="1">
    <location>
        <begin position="19"/>
        <end position="87"/>
    </location>
</feature>
<gene>
    <name evidence="2" type="ORF">ASN_3569</name>
</gene>
<evidence type="ECO:0000313" key="3">
    <source>
        <dbReference type="Proteomes" id="UP000056109"/>
    </source>
</evidence>
<evidence type="ECO:0000313" key="2">
    <source>
        <dbReference type="EMBL" id="CEF42794.1"/>
    </source>
</evidence>
<dbReference type="InterPro" id="IPR013654">
    <property type="entry name" value="PAS_2"/>
</dbReference>